<keyword evidence="2" id="KW-1133">Transmembrane helix</keyword>
<organism evidence="3 4">
    <name type="scientific">Bacillus salitolerans</name>
    <dbReference type="NCBI Taxonomy" id="1437434"/>
    <lineage>
        <taxon>Bacteria</taxon>
        <taxon>Bacillati</taxon>
        <taxon>Bacillota</taxon>
        <taxon>Bacilli</taxon>
        <taxon>Bacillales</taxon>
        <taxon>Bacillaceae</taxon>
        <taxon>Bacillus</taxon>
    </lineage>
</organism>
<keyword evidence="4" id="KW-1185">Reference proteome</keyword>
<feature type="coiled-coil region" evidence="1">
    <location>
        <begin position="63"/>
        <end position="97"/>
    </location>
</feature>
<dbReference type="RefSeq" id="WP_377928095.1">
    <property type="nucleotide sequence ID" value="NZ_JBHUEM010000013.1"/>
</dbReference>
<gene>
    <name evidence="3" type="ORF">ACFSCX_10075</name>
</gene>
<keyword evidence="2" id="KW-0472">Membrane</keyword>
<dbReference type="PANTHER" id="PTHR40027">
    <property type="entry name" value="CELL DIVISION PROTEIN DIVIC"/>
    <property type="match status" value="1"/>
</dbReference>
<evidence type="ECO:0000256" key="2">
    <source>
        <dbReference type="SAM" id="Phobius"/>
    </source>
</evidence>
<name>A0ABW4LPW7_9BACI</name>
<feature type="transmembrane region" description="Helical" evidence="2">
    <location>
        <begin position="38"/>
        <end position="57"/>
    </location>
</feature>
<dbReference type="EMBL" id="JBHUEM010000013">
    <property type="protein sequence ID" value="MFD1736911.1"/>
    <property type="molecule type" value="Genomic_DNA"/>
</dbReference>
<dbReference type="InterPro" id="IPR039076">
    <property type="entry name" value="DivIC"/>
</dbReference>
<protein>
    <submittedName>
        <fullName evidence="3">Septum formation initiator family protein</fullName>
    </submittedName>
</protein>
<keyword evidence="2" id="KW-0812">Transmembrane</keyword>
<sequence>MNAMKREKHKQIQSDYQKVVVEKEKLVLHRRRGLVRRLTVFGIVVSIVSFFMITTFLSQNEALGHKLEQRNKLQAELQKMETKQTRLEEEIVKLNDDEYIAKIARRDYFLSNENEIIFSIPEDDTGN</sequence>
<dbReference type="PANTHER" id="PTHR40027:SF1">
    <property type="entry name" value="CELL DIVISION PROTEIN DIVIC"/>
    <property type="match status" value="1"/>
</dbReference>
<keyword evidence="1" id="KW-0175">Coiled coil</keyword>
<dbReference type="Proteomes" id="UP001597214">
    <property type="component" value="Unassembled WGS sequence"/>
</dbReference>
<evidence type="ECO:0000313" key="4">
    <source>
        <dbReference type="Proteomes" id="UP001597214"/>
    </source>
</evidence>
<evidence type="ECO:0000256" key="1">
    <source>
        <dbReference type="SAM" id="Coils"/>
    </source>
</evidence>
<evidence type="ECO:0000313" key="3">
    <source>
        <dbReference type="EMBL" id="MFD1736911.1"/>
    </source>
</evidence>
<accession>A0ABW4LPW7</accession>
<reference evidence="4" key="1">
    <citation type="journal article" date="2019" name="Int. J. Syst. Evol. Microbiol.">
        <title>The Global Catalogue of Microorganisms (GCM) 10K type strain sequencing project: providing services to taxonomists for standard genome sequencing and annotation.</title>
        <authorList>
            <consortium name="The Broad Institute Genomics Platform"/>
            <consortium name="The Broad Institute Genome Sequencing Center for Infectious Disease"/>
            <person name="Wu L."/>
            <person name="Ma J."/>
        </authorList>
    </citation>
    <scope>NUCLEOTIDE SEQUENCE [LARGE SCALE GENOMIC DNA]</scope>
    <source>
        <strain evidence="4">CCUG 49339</strain>
    </source>
</reference>
<dbReference type="Pfam" id="PF04977">
    <property type="entry name" value="DivIC"/>
    <property type="match status" value="1"/>
</dbReference>
<comment type="caution">
    <text evidence="3">The sequence shown here is derived from an EMBL/GenBank/DDBJ whole genome shotgun (WGS) entry which is preliminary data.</text>
</comment>
<proteinExistence type="predicted"/>
<dbReference type="InterPro" id="IPR007060">
    <property type="entry name" value="FtsL/DivIC"/>
</dbReference>